<comment type="subcellular location">
    <subcellularLocation>
        <location evidence="1">Cell inner membrane</location>
        <topology evidence="1">Multi-pass membrane protein</topology>
    </subcellularLocation>
    <subcellularLocation>
        <location evidence="8">Cell membrane</location>
        <topology evidence="8">Multi-pass membrane protein</topology>
    </subcellularLocation>
</comment>
<dbReference type="PANTHER" id="PTHR30614">
    <property type="entry name" value="MEMBRANE COMPONENT OF AMINO ACID ABC TRANSPORTER"/>
    <property type="match status" value="1"/>
</dbReference>
<evidence type="ECO:0000313" key="10">
    <source>
        <dbReference type="EMBL" id="PSC04167.1"/>
    </source>
</evidence>
<evidence type="ECO:0000256" key="8">
    <source>
        <dbReference type="RuleBase" id="RU363032"/>
    </source>
</evidence>
<keyword evidence="11" id="KW-1185">Reference proteome</keyword>
<dbReference type="GO" id="GO:0022857">
    <property type="term" value="F:transmembrane transporter activity"/>
    <property type="evidence" value="ECO:0007669"/>
    <property type="project" value="InterPro"/>
</dbReference>
<feature type="transmembrane region" description="Helical" evidence="8">
    <location>
        <begin position="190"/>
        <end position="217"/>
    </location>
</feature>
<dbReference type="InterPro" id="IPR035906">
    <property type="entry name" value="MetI-like_sf"/>
</dbReference>
<feature type="transmembrane region" description="Helical" evidence="8">
    <location>
        <begin position="20"/>
        <end position="45"/>
    </location>
</feature>
<reference evidence="11" key="1">
    <citation type="submission" date="2018-03" db="EMBL/GenBank/DDBJ databases">
        <authorList>
            <person name="Sun L."/>
            <person name="Liu H."/>
            <person name="Chen W."/>
            <person name="Huang K."/>
            <person name="Liu W."/>
            <person name="Gao X."/>
        </authorList>
    </citation>
    <scope>NUCLEOTIDE SEQUENCE [LARGE SCALE GENOMIC DNA]</scope>
    <source>
        <strain evidence="11">SH9</strain>
    </source>
</reference>
<name>A0A2T1HRA0_9HYPH</name>
<feature type="domain" description="ABC transmembrane type-1" evidence="9">
    <location>
        <begin position="21"/>
        <end position="209"/>
    </location>
</feature>
<dbReference type="InterPro" id="IPR000515">
    <property type="entry name" value="MetI-like"/>
</dbReference>
<dbReference type="InterPro" id="IPR010065">
    <property type="entry name" value="AA_ABC_transptr_permease_3TM"/>
</dbReference>
<keyword evidence="3 8" id="KW-0813">Transport</keyword>
<evidence type="ECO:0000256" key="7">
    <source>
        <dbReference type="ARBA" id="ARBA00023136"/>
    </source>
</evidence>
<proteinExistence type="inferred from homology"/>
<dbReference type="GO" id="GO:0043190">
    <property type="term" value="C:ATP-binding cassette (ABC) transporter complex"/>
    <property type="evidence" value="ECO:0007669"/>
    <property type="project" value="InterPro"/>
</dbReference>
<evidence type="ECO:0000256" key="3">
    <source>
        <dbReference type="ARBA" id="ARBA00022448"/>
    </source>
</evidence>
<dbReference type="NCBIfam" id="TIGR01726">
    <property type="entry name" value="HEQRo_perm_3TM"/>
    <property type="match status" value="1"/>
</dbReference>
<organism evidence="10 11">
    <name type="scientific">Alsobacter soli</name>
    <dbReference type="NCBI Taxonomy" id="2109933"/>
    <lineage>
        <taxon>Bacteria</taxon>
        <taxon>Pseudomonadati</taxon>
        <taxon>Pseudomonadota</taxon>
        <taxon>Alphaproteobacteria</taxon>
        <taxon>Hyphomicrobiales</taxon>
        <taxon>Alsobacteraceae</taxon>
        <taxon>Alsobacter</taxon>
    </lineage>
</organism>
<keyword evidence="5 8" id="KW-0812">Transmembrane</keyword>
<evidence type="ECO:0000256" key="2">
    <source>
        <dbReference type="ARBA" id="ARBA00010072"/>
    </source>
</evidence>
<dbReference type="RefSeq" id="WP_106337884.1">
    <property type="nucleotide sequence ID" value="NZ_PVZS01000016.1"/>
</dbReference>
<dbReference type="PANTHER" id="PTHR30614:SF35">
    <property type="entry name" value="ABC TRANSPORTER PERMEASE PROTEIN"/>
    <property type="match status" value="1"/>
</dbReference>
<evidence type="ECO:0000256" key="5">
    <source>
        <dbReference type="ARBA" id="ARBA00022692"/>
    </source>
</evidence>
<accession>A0A2T1HRA0</accession>
<comment type="caution">
    <text evidence="10">The sequence shown here is derived from an EMBL/GenBank/DDBJ whole genome shotgun (WGS) entry which is preliminary data.</text>
</comment>
<dbReference type="EMBL" id="PVZS01000016">
    <property type="protein sequence ID" value="PSC04167.1"/>
    <property type="molecule type" value="Genomic_DNA"/>
</dbReference>
<dbReference type="SUPFAM" id="SSF161098">
    <property type="entry name" value="MetI-like"/>
    <property type="match status" value="1"/>
</dbReference>
<evidence type="ECO:0000256" key="1">
    <source>
        <dbReference type="ARBA" id="ARBA00004429"/>
    </source>
</evidence>
<keyword evidence="7 8" id="KW-0472">Membrane</keyword>
<sequence length="227" mass="24698">MRINLDFGAILERWPAFLSGAILTLELAVIATVFGTVIGVLGAIARRSDNPVATRVAALYVETIRNTPLLVQIFLVYFGLASLGVKFPAFTVAAAALTINVGAYTTEIIRAGFDAVPKGQLEAAEGLALSRWQIYWHVVMLPAIEKVYPALTSQFVLLMLASSVTSQISAEELTAVANYIQSDTYRAFETYILVAIAYVVLSLVMRAGFWALGLALFPRRRRLGTPL</sequence>
<dbReference type="Gene3D" id="1.10.3720.10">
    <property type="entry name" value="MetI-like"/>
    <property type="match status" value="1"/>
</dbReference>
<dbReference type="AlphaFoldDB" id="A0A2T1HRA0"/>
<dbReference type="CDD" id="cd06261">
    <property type="entry name" value="TM_PBP2"/>
    <property type="match status" value="1"/>
</dbReference>
<evidence type="ECO:0000256" key="6">
    <source>
        <dbReference type="ARBA" id="ARBA00022989"/>
    </source>
</evidence>
<dbReference type="InterPro" id="IPR043429">
    <property type="entry name" value="ArtM/GltK/GlnP/TcyL/YhdX-like"/>
</dbReference>
<evidence type="ECO:0000313" key="11">
    <source>
        <dbReference type="Proteomes" id="UP000239772"/>
    </source>
</evidence>
<dbReference type="Proteomes" id="UP000239772">
    <property type="component" value="Unassembled WGS sequence"/>
</dbReference>
<gene>
    <name evidence="10" type="ORF">SLNSH_15355</name>
</gene>
<comment type="similarity">
    <text evidence="2">Belongs to the binding-protein-dependent transport system permease family. HisMQ subfamily.</text>
</comment>
<dbReference type="OrthoDB" id="7341446at2"/>
<evidence type="ECO:0000259" key="9">
    <source>
        <dbReference type="PROSITE" id="PS50928"/>
    </source>
</evidence>
<evidence type="ECO:0000256" key="4">
    <source>
        <dbReference type="ARBA" id="ARBA00022475"/>
    </source>
</evidence>
<dbReference type="PROSITE" id="PS50928">
    <property type="entry name" value="ABC_TM1"/>
    <property type="match status" value="1"/>
</dbReference>
<dbReference type="GO" id="GO:0006865">
    <property type="term" value="P:amino acid transport"/>
    <property type="evidence" value="ECO:0007669"/>
    <property type="project" value="TreeGrafter"/>
</dbReference>
<dbReference type="Pfam" id="PF00528">
    <property type="entry name" value="BPD_transp_1"/>
    <property type="match status" value="1"/>
</dbReference>
<keyword evidence="6 8" id="KW-1133">Transmembrane helix</keyword>
<protein>
    <submittedName>
        <fullName evidence="10">ABC transporter permease</fullName>
    </submittedName>
</protein>
<keyword evidence="4" id="KW-1003">Cell membrane</keyword>